<dbReference type="AlphaFoldDB" id="A0A8A0RMW1"/>
<feature type="transmembrane region" description="Helical" evidence="1">
    <location>
        <begin position="225"/>
        <end position="244"/>
    </location>
</feature>
<dbReference type="Proteomes" id="UP000662904">
    <property type="component" value="Chromosome"/>
</dbReference>
<name>A0A8A0RMW1_9FIRM</name>
<proteinExistence type="predicted"/>
<protein>
    <submittedName>
        <fullName evidence="2">Uncharacterized protein</fullName>
    </submittedName>
</protein>
<dbReference type="RefSeq" id="WP_206706580.1">
    <property type="nucleotide sequence ID" value="NZ_CP059066.1"/>
</dbReference>
<dbReference type="EMBL" id="CP059066">
    <property type="protein sequence ID" value="QSQ09222.1"/>
    <property type="molecule type" value="Genomic_DNA"/>
</dbReference>
<evidence type="ECO:0000256" key="1">
    <source>
        <dbReference type="SAM" id="Phobius"/>
    </source>
</evidence>
<evidence type="ECO:0000313" key="2">
    <source>
        <dbReference type="EMBL" id="QSQ09222.1"/>
    </source>
</evidence>
<keyword evidence="1" id="KW-0472">Membrane</keyword>
<sequence length="364" mass="38291">MSIMEKEVTGKREMTTIEIIGLVMVGAAVLGILFIPEHLAGAFNAMATRIKTSVFDVFIMGSVGVAIIASVVTGRILERLGFTDALIRIFVRYAEKIGVNSAVVIPAVYNILGDINAAGRIAGPTLKKANATKDEQKIAIATMVQSQQSFSTFMFGLLAFSLGGVKAFPVIIVALLLPLLVVPLLLSKTIYRNTKPVSLDVLPRFTPTTGFAQTLFGAAREGAELLFLLIIPAAAAVFAIIAILEYVGIWQPIQNGLAAVLTSLSIHAETGIISVTVAPTLAMATMVNQLKEGIQIAPNLIIGSWILASSGFPIGTALGQIPTVWAGVSDLSESEAMQAVILGLVMRIITAAAAGLLLTPLIVK</sequence>
<feature type="transmembrane region" description="Helical" evidence="1">
    <location>
        <begin position="97"/>
        <end position="117"/>
    </location>
</feature>
<keyword evidence="1" id="KW-1133">Transmembrane helix</keyword>
<feature type="transmembrane region" description="Helical" evidence="1">
    <location>
        <begin position="16"/>
        <end position="36"/>
    </location>
</feature>
<accession>A0A8A0RMW1</accession>
<keyword evidence="3" id="KW-1185">Reference proteome</keyword>
<feature type="transmembrane region" description="Helical" evidence="1">
    <location>
        <begin position="339"/>
        <end position="363"/>
    </location>
</feature>
<gene>
    <name evidence="2" type="ORF">H0A61_01581</name>
</gene>
<feature type="transmembrane region" description="Helical" evidence="1">
    <location>
        <begin position="264"/>
        <end position="284"/>
    </location>
</feature>
<organism evidence="2 3">
    <name type="scientific">Koleobacter methoxysyntrophicus</name>
    <dbReference type="NCBI Taxonomy" id="2751313"/>
    <lineage>
        <taxon>Bacteria</taxon>
        <taxon>Bacillati</taxon>
        <taxon>Bacillota</taxon>
        <taxon>Clostridia</taxon>
        <taxon>Koleobacterales</taxon>
        <taxon>Koleobacteraceae</taxon>
        <taxon>Koleobacter</taxon>
    </lineage>
</organism>
<feature type="transmembrane region" description="Helical" evidence="1">
    <location>
        <begin position="167"/>
        <end position="186"/>
    </location>
</feature>
<feature type="transmembrane region" description="Helical" evidence="1">
    <location>
        <begin position="296"/>
        <end position="319"/>
    </location>
</feature>
<dbReference type="KEGG" id="kme:H0A61_01581"/>
<evidence type="ECO:0000313" key="3">
    <source>
        <dbReference type="Proteomes" id="UP000662904"/>
    </source>
</evidence>
<reference evidence="2" key="1">
    <citation type="submission" date="2020-07" db="EMBL/GenBank/DDBJ databases">
        <title>Koleobacter methoxysyntrophicus gen. nov., sp. nov., a novel anaerobic bacterium isolated from deep subsurface oil field and proposal of Koleobacterales ord. nov. in the phylum Firmicutes.</title>
        <authorList>
            <person name="Sakamoto S."/>
            <person name="Tamaki H."/>
        </authorList>
    </citation>
    <scope>NUCLEOTIDE SEQUENCE</scope>
    <source>
        <strain evidence="2">NRmbB1</strain>
    </source>
</reference>
<feature type="transmembrane region" description="Helical" evidence="1">
    <location>
        <begin position="57"/>
        <end position="77"/>
    </location>
</feature>
<keyword evidence="1" id="KW-0812">Transmembrane</keyword>